<dbReference type="AlphaFoldDB" id="G0EGH7"/>
<keyword evidence="2" id="KW-1185">Reference proteome</keyword>
<dbReference type="Pfam" id="PF03683">
    <property type="entry name" value="UPF0175"/>
    <property type="match status" value="1"/>
</dbReference>
<dbReference type="eggNOG" id="arCOG00722">
    <property type="taxonomic scope" value="Archaea"/>
</dbReference>
<dbReference type="STRING" id="694429.Pyrfu_0480"/>
<dbReference type="eggNOG" id="arCOG00724">
    <property type="taxonomic scope" value="Archaea"/>
</dbReference>
<dbReference type="Proteomes" id="UP000001037">
    <property type="component" value="Chromosome"/>
</dbReference>
<accession>G0EGH7</accession>
<name>G0EGH7_PYRF1</name>
<protein>
    <recommendedName>
        <fullName evidence="3">Antitoxin SocA-like Panacea domain-containing protein</fullName>
    </recommendedName>
</protein>
<dbReference type="InParanoid" id="G0EGH7"/>
<proteinExistence type="predicted"/>
<dbReference type="GeneID" id="11140127"/>
<dbReference type="InterPro" id="IPR005368">
    <property type="entry name" value="UPF0175"/>
</dbReference>
<dbReference type="KEGG" id="pfm:Pyrfu_0480"/>
<evidence type="ECO:0008006" key="3">
    <source>
        <dbReference type="Google" id="ProtNLM"/>
    </source>
</evidence>
<evidence type="ECO:0000313" key="1">
    <source>
        <dbReference type="EMBL" id="AEM38351.1"/>
    </source>
</evidence>
<dbReference type="EMBL" id="CP002838">
    <property type="protein sequence ID" value="AEM38351.1"/>
    <property type="molecule type" value="Genomic_DNA"/>
</dbReference>
<dbReference type="RefSeq" id="WP_014026028.1">
    <property type="nucleotide sequence ID" value="NC_015931.1"/>
</dbReference>
<organism evidence="1 2">
    <name type="scientific">Pyrolobus fumarii (strain DSM 11204 / 1A)</name>
    <dbReference type="NCBI Taxonomy" id="694429"/>
    <lineage>
        <taxon>Archaea</taxon>
        <taxon>Thermoproteota</taxon>
        <taxon>Thermoprotei</taxon>
        <taxon>Desulfurococcales</taxon>
        <taxon>Pyrodictiaceae</taxon>
        <taxon>Pyrolobus</taxon>
    </lineage>
</organism>
<dbReference type="HOGENOM" id="CLU_1324007_0_0_2"/>
<gene>
    <name evidence="1" type="ordered locus">Pyrfu_0480</name>
</gene>
<sequence>MASSVARLSRDALRRVARGSGERVTLRDLILAALYTAGGKLSRLRLMKLLYIVSSHAPRAVQDVEFIPYRFGAWSEDVEHELEMLEKKGVTESSREGVRLRDINEGERAWQAVEKRGNLASLLRETLEIFNELDDRELLAFVYSVYGGYEESEKKHILLDKRLRLETALKLYERGLISVTLAARVAGMNVLEFVDIARRKLGGLVTSDKLFEE</sequence>
<reference evidence="1 2" key="1">
    <citation type="journal article" date="2011" name="Stand. Genomic Sci.">
        <title>Complete genome sequence of the hyperthermophilic chemolithoautotroph Pyrolobus fumarii type strain (1A).</title>
        <authorList>
            <person name="Anderson I."/>
            <person name="Goker M."/>
            <person name="Nolan M."/>
            <person name="Lucas S."/>
            <person name="Hammon N."/>
            <person name="Deshpande S."/>
            <person name="Cheng J.F."/>
            <person name="Tapia R."/>
            <person name="Han C."/>
            <person name="Goodwin L."/>
            <person name="Pitluck S."/>
            <person name="Huntemann M."/>
            <person name="Liolios K."/>
            <person name="Ivanova N."/>
            <person name="Pagani I."/>
            <person name="Mavromatis K."/>
            <person name="Ovchinikova G."/>
            <person name="Pati A."/>
            <person name="Chen A."/>
            <person name="Palaniappan K."/>
            <person name="Land M."/>
            <person name="Hauser L."/>
            <person name="Brambilla E.M."/>
            <person name="Huber H."/>
            <person name="Yasawong M."/>
            <person name="Rohde M."/>
            <person name="Spring S."/>
            <person name="Abt B."/>
            <person name="Sikorski J."/>
            <person name="Wirth R."/>
            <person name="Detter J.C."/>
            <person name="Woyke T."/>
            <person name="Bristow J."/>
            <person name="Eisen J.A."/>
            <person name="Markowitz V."/>
            <person name="Hugenholtz P."/>
            <person name="Kyrpides N.C."/>
            <person name="Klenk H.P."/>
            <person name="Lapidus A."/>
        </authorList>
    </citation>
    <scope>NUCLEOTIDE SEQUENCE [LARGE SCALE GENOMIC DNA]</scope>
    <source>
        <strain evidence="2">DSM 11204 / 1A</strain>
    </source>
</reference>
<evidence type="ECO:0000313" key="2">
    <source>
        <dbReference type="Proteomes" id="UP000001037"/>
    </source>
</evidence>